<dbReference type="KEGG" id="rhoz:GXP67_21120"/>
<keyword evidence="3" id="KW-1185">Reference proteome</keyword>
<proteinExistence type="predicted"/>
<dbReference type="Pfam" id="PF12728">
    <property type="entry name" value="HTH_17"/>
    <property type="match status" value="1"/>
</dbReference>
<evidence type="ECO:0000313" key="3">
    <source>
        <dbReference type="Proteomes" id="UP000480178"/>
    </source>
</evidence>
<dbReference type="RefSeq" id="WP_162444967.1">
    <property type="nucleotide sequence ID" value="NZ_CP048222.1"/>
</dbReference>
<name>A0A6C0GMZ2_9BACT</name>
<dbReference type="AlphaFoldDB" id="A0A6C0GMZ2"/>
<sequence>MFTINEILPFVDSYIRNVVSSEVRKALSERTINASVCATDENDECDIQEAALITGRSVATLYGDVHSRAIPVSRRGRKLVFSKKQLLDWKTPSMTADELDQQSSNYIVNRKK</sequence>
<gene>
    <name evidence="2" type="ORF">GXP67_21120</name>
</gene>
<reference evidence="2 3" key="1">
    <citation type="submission" date="2020-01" db="EMBL/GenBank/DDBJ databases">
        <authorList>
            <person name="Kim M.K."/>
        </authorList>
    </citation>
    <scope>NUCLEOTIDE SEQUENCE [LARGE SCALE GENOMIC DNA]</scope>
    <source>
        <strain evidence="2 3">172606-1</strain>
    </source>
</reference>
<feature type="domain" description="Helix-turn-helix" evidence="1">
    <location>
        <begin position="46"/>
        <end position="90"/>
    </location>
</feature>
<dbReference type="Proteomes" id="UP000480178">
    <property type="component" value="Chromosome"/>
</dbReference>
<evidence type="ECO:0000313" key="2">
    <source>
        <dbReference type="EMBL" id="QHT68972.1"/>
    </source>
</evidence>
<dbReference type="EMBL" id="CP048222">
    <property type="protein sequence ID" value="QHT68972.1"/>
    <property type="molecule type" value="Genomic_DNA"/>
</dbReference>
<evidence type="ECO:0000259" key="1">
    <source>
        <dbReference type="Pfam" id="PF12728"/>
    </source>
</evidence>
<organism evidence="2 3">
    <name type="scientific">Rhodocytophaga rosea</name>
    <dbReference type="NCBI Taxonomy" id="2704465"/>
    <lineage>
        <taxon>Bacteria</taxon>
        <taxon>Pseudomonadati</taxon>
        <taxon>Bacteroidota</taxon>
        <taxon>Cytophagia</taxon>
        <taxon>Cytophagales</taxon>
        <taxon>Rhodocytophagaceae</taxon>
        <taxon>Rhodocytophaga</taxon>
    </lineage>
</organism>
<dbReference type="InterPro" id="IPR041657">
    <property type="entry name" value="HTH_17"/>
</dbReference>
<accession>A0A6C0GMZ2</accession>
<protein>
    <submittedName>
        <fullName evidence="2">Helix-turn-helix domain-containing protein</fullName>
    </submittedName>
</protein>